<dbReference type="Pfam" id="PF16128">
    <property type="entry name" value="DUF4840"/>
    <property type="match status" value="1"/>
</dbReference>
<keyword evidence="1" id="KW-0732">Signal</keyword>
<comment type="caution">
    <text evidence="2">The sequence shown here is derived from an EMBL/GenBank/DDBJ whole genome shotgun (WGS) entry which is preliminary data.</text>
</comment>
<gene>
    <name evidence="2" type="ORF">HMPREF9304_08330</name>
</gene>
<evidence type="ECO:0008006" key="4">
    <source>
        <dbReference type="Google" id="ProtNLM"/>
    </source>
</evidence>
<dbReference type="PROSITE" id="PS51257">
    <property type="entry name" value="PROKAR_LIPOPROTEIN"/>
    <property type="match status" value="1"/>
</dbReference>
<evidence type="ECO:0000256" key="1">
    <source>
        <dbReference type="SAM" id="SignalP"/>
    </source>
</evidence>
<dbReference type="RefSeq" id="WP_036928060.1">
    <property type="nucleotide sequence ID" value="NZ_JRPQ01000125.1"/>
</dbReference>
<dbReference type="OrthoDB" id="1066213at2"/>
<reference evidence="2 3" key="1">
    <citation type="submission" date="2014-07" db="EMBL/GenBank/DDBJ databases">
        <authorList>
            <person name="McCorrison J."/>
            <person name="Sanka R."/>
            <person name="Torralba M."/>
            <person name="Gillis M."/>
            <person name="Haft D.H."/>
            <person name="Methe B."/>
            <person name="Sutton G."/>
            <person name="Nelson K.E."/>
        </authorList>
    </citation>
    <scope>NUCLEOTIDE SEQUENCE [LARGE SCALE GENOMIC DNA]</scope>
    <source>
        <strain evidence="2 3">S9-PR14</strain>
    </source>
</reference>
<accession>A0A098YQV7</accession>
<sequence>MKKYFKTSWASLFVVGCLAFSLTACLNENEDNTKKITKEEVQQAYLTVAGTHTGKLVFPLSYPLTASTKTDSLDISWDVTSDSTLLIKQMPAKAFVPSVQDNDVKNLLMKAKPQDLKCNIGFYSLMPVAFVMQPKILEYQVENNGKQSKIEVLFYFNVRGAAGVYNVGKKRFLAQLVGGAVRVDGQLKAEFPHGLYLQLIEQKK</sequence>
<proteinExistence type="predicted"/>
<protein>
    <recommendedName>
        <fullName evidence="4">Lipoprotein</fullName>
    </recommendedName>
</protein>
<organism evidence="2 3">
    <name type="scientific">Hoylesella timonensis S9-PR14</name>
    <dbReference type="NCBI Taxonomy" id="1401062"/>
    <lineage>
        <taxon>Bacteria</taxon>
        <taxon>Pseudomonadati</taxon>
        <taxon>Bacteroidota</taxon>
        <taxon>Bacteroidia</taxon>
        <taxon>Bacteroidales</taxon>
        <taxon>Prevotellaceae</taxon>
        <taxon>Hoylesella</taxon>
    </lineage>
</organism>
<dbReference type="Proteomes" id="UP000029723">
    <property type="component" value="Unassembled WGS sequence"/>
</dbReference>
<evidence type="ECO:0000313" key="3">
    <source>
        <dbReference type="Proteomes" id="UP000029723"/>
    </source>
</evidence>
<dbReference type="AlphaFoldDB" id="A0A098YQV7"/>
<feature type="chain" id="PRO_5001951372" description="Lipoprotein" evidence="1">
    <location>
        <begin position="27"/>
        <end position="204"/>
    </location>
</feature>
<feature type="signal peptide" evidence="1">
    <location>
        <begin position="1"/>
        <end position="26"/>
    </location>
</feature>
<dbReference type="EMBL" id="JRPQ01000125">
    <property type="protein sequence ID" value="KGI21766.1"/>
    <property type="molecule type" value="Genomic_DNA"/>
</dbReference>
<name>A0A098YQV7_9BACT</name>
<evidence type="ECO:0000313" key="2">
    <source>
        <dbReference type="EMBL" id="KGI21766.1"/>
    </source>
</evidence>
<dbReference type="InterPro" id="IPR032293">
    <property type="entry name" value="DUF4840"/>
</dbReference>